<evidence type="ECO:0000256" key="2">
    <source>
        <dbReference type="ARBA" id="ARBA00022679"/>
    </source>
</evidence>
<keyword evidence="5" id="KW-0067">ATP-binding</keyword>
<dbReference type="AlphaFoldDB" id="A0A9W9CCB0"/>
<evidence type="ECO:0000256" key="3">
    <source>
        <dbReference type="ARBA" id="ARBA00022741"/>
    </source>
</evidence>
<comment type="caution">
    <text evidence="7">The sequence shown here is derived from an EMBL/GenBank/DDBJ whole genome shotgun (WGS) entry which is preliminary data.</text>
</comment>
<dbReference type="InterPro" id="IPR011009">
    <property type="entry name" value="Kinase-like_dom_sf"/>
</dbReference>
<keyword evidence="2" id="KW-0808">Transferase</keyword>
<organism evidence="7 8">
    <name type="scientific">Didymosphaeria variabile</name>
    <dbReference type="NCBI Taxonomy" id="1932322"/>
    <lineage>
        <taxon>Eukaryota</taxon>
        <taxon>Fungi</taxon>
        <taxon>Dikarya</taxon>
        <taxon>Ascomycota</taxon>
        <taxon>Pezizomycotina</taxon>
        <taxon>Dothideomycetes</taxon>
        <taxon>Pleosporomycetidae</taxon>
        <taxon>Pleosporales</taxon>
        <taxon>Massarineae</taxon>
        <taxon>Didymosphaeriaceae</taxon>
        <taxon>Didymosphaeria</taxon>
    </lineage>
</organism>
<dbReference type="Pfam" id="PF00069">
    <property type="entry name" value="Pkinase"/>
    <property type="match status" value="1"/>
</dbReference>
<keyword evidence="3" id="KW-0547">Nucleotide-binding</keyword>
<accession>A0A9W9CCB0</accession>
<evidence type="ECO:0000259" key="6">
    <source>
        <dbReference type="PROSITE" id="PS50011"/>
    </source>
</evidence>
<keyword evidence="8" id="KW-1185">Reference proteome</keyword>
<reference evidence="7" key="1">
    <citation type="submission" date="2022-10" db="EMBL/GenBank/DDBJ databases">
        <title>Tapping the CABI collections for fungal endophytes: first genome assemblies for Collariella, Neodidymelliopsis, Ascochyta clinopodiicola, Didymella pomorum, Didymosphaeria variabile, Neocosmospora piperis and Neocucurbitaria cava.</title>
        <authorList>
            <person name="Hill R."/>
        </authorList>
    </citation>
    <scope>NUCLEOTIDE SEQUENCE</scope>
    <source>
        <strain evidence="7">IMI 356815</strain>
    </source>
</reference>
<evidence type="ECO:0000313" key="7">
    <source>
        <dbReference type="EMBL" id="KAJ4354308.1"/>
    </source>
</evidence>
<dbReference type="Gene3D" id="1.10.510.10">
    <property type="entry name" value="Transferase(Phosphotransferase) domain 1"/>
    <property type="match status" value="1"/>
</dbReference>
<gene>
    <name evidence="7" type="ORF">N0V89_006042</name>
</gene>
<dbReference type="PANTHER" id="PTHR45646">
    <property type="entry name" value="SERINE/THREONINE-PROTEIN KINASE DOA-RELATED"/>
    <property type="match status" value="1"/>
</dbReference>
<dbReference type="PANTHER" id="PTHR45646:SF11">
    <property type="entry name" value="SERINE_THREONINE-PROTEIN KINASE DOA"/>
    <property type="match status" value="1"/>
</dbReference>
<dbReference type="InterPro" id="IPR000719">
    <property type="entry name" value="Prot_kinase_dom"/>
</dbReference>
<keyword evidence="1" id="KW-0723">Serine/threonine-protein kinase</keyword>
<dbReference type="GO" id="GO:0004674">
    <property type="term" value="F:protein serine/threonine kinase activity"/>
    <property type="evidence" value="ECO:0007669"/>
    <property type="project" value="UniProtKB-KW"/>
</dbReference>
<evidence type="ECO:0000313" key="8">
    <source>
        <dbReference type="Proteomes" id="UP001140513"/>
    </source>
</evidence>
<dbReference type="EMBL" id="JAPEUX010000004">
    <property type="protein sequence ID" value="KAJ4354308.1"/>
    <property type="molecule type" value="Genomic_DNA"/>
</dbReference>
<dbReference type="GO" id="GO:0005634">
    <property type="term" value="C:nucleus"/>
    <property type="evidence" value="ECO:0007669"/>
    <property type="project" value="TreeGrafter"/>
</dbReference>
<proteinExistence type="predicted"/>
<dbReference type="SMART" id="SM00220">
    <property type="entry name" value="S_TKc"/>
    <property type="match status" value="1"/>
</dbReference>
<dbReference type="SUPFAM" id="SSF56112">
    <property type="entry name" value="Protein kinase-like (PK-like)"/>
    <property type="match status" value="1"/>
</dbReference>
<dbReference type="OrthoDB" id="5979581at2759"/>
<dbReference type="GO" id="GO:0043484">
    <property type="term" value="P:regulation of RNA splicing"/>
    <property type="evidence" value="ECO:0007669"/>
    <property type="project" value="TreeGrafter"/>
</dbReference>
<feature type="domain" description="Protein kinase" evidence="6">
    <location>
        <begin position="1"/>
        <end position="282"/>
    </location>
</feature>
<protein>
    <recommendedName>
        <fullName evidence="6">Protein kinase domain-containing protein</fullName>
    </recommendedName>
</protein>
<keyword evidence="4" id="KW-0418">Kinase</keyword>
<dbReference type="RefSeq" id="XP_056072082.1">
    <property type="nucleotide sequence ID" value="XM_056214815.1"/>
</dbReference>
<dbReference type="InterPro" id="IPR051175">
    <property type="entry name" value="CLK_kinases"/>
</dbReference>
<name>A0A9W9CCB0_9PLEO</name>
<dbReference type="GeneID" id="80909572"/>
<dbReference type="GO" id="GO:0005524">
    <property type="term" value="F:ATP binding"/>
    <property type="evidence" value="ECO:0007669"/>
    <property type="project" value="UniProtKB-KW"/>
</dbReference>
<evidence type="ECO:0000256" key="4">
    <source>
        <dbReference type="ARBA" id="ARBA00022777"/>
    </source>
</evidence>
<evidence type="ECO:0000256" key="1">
    <source>
        <dbReference type="ARBA" id="ARBA00022527"/>
    </source>
</evidence>
<dbReference type="PROSITE" id="PS50011">
    <property type="entry name" value="PROTEIN_KINASE_DOM"/>
    <property type="match status" value="1"/>
</dbReference>
<dbReference type="Proteomes" id="UP001140513">
    <property type="component" value="Unassembled WGS sequence"/>
</dbReference>
<evidence type="ECO:0000256" key="5">
    <source>
        <dbReference type="ARBA" id="ARBA00022840"/>
    </source>
</evidence>
<sequence length="283" mass="32564">MESTSASSLNSWDQALQTFSRRKIPETADSQLHGLRILRSSSSQLSIVFTNEVSDMEVRMNRWTEHVHTRNIVIKDDRWDRISEAELLSNLGKPETAEIVSEESSDPNLPRYLVRPSTFRVTNNKAPDIRLIDFGEAFTKANKPQTLHTPLALRAPEVLFEDEWDHRVDLWSAGCTIFELLTGQPPFDTIMTTKDILIGQMVEEVGPLPDRWTDRWQAKDSDGDDENYSLEEWLLELYLDKGKEAELTREQLGMWADVIKSLMRFEPGKRVSASRILQYSCFS</sequence>